<dbReference type="RefSeq" id="WP_271734346.1">
    <property type="nucleotide sequence ID" value="NZ_JANQDP010000188.1"/>
</dbReference>
<reference evidence="16 17" key="1">
    <citation type="submission" date="2023-01" db="EMBL/GenBank/DDBJ databases">
        <title>Genomes from the Australian National Cyanobacteria Reference Collection.</title>
        <authorList>
            <person name="Willis A."/>
            <person name="Lee E.M.F."/>
        </authorList>
    </citation>
    <scope>NUCLEOTIDE SEQUENCE [LARGE SCALE GENOMIC DNA]</scope>
    <source>
        <strain evidence="16 17">CS-1033</strain>
    </source>
</reference>
<evidence type="ECO:0000256" key="11">
    <source>
        <dbReference type="ARBA" id="ARBA00033284"/>
    </source>
</evidence>
<accession>A0ABT5AWK2</accession>
<evidence type="ECO:0000256" key="13">
    <source>
        <dbReference type="NCBIfam" id="TIGR02402"/>
    </source>
</evidence>
<evidence type="ECO:0000256" key="7">
    <source>
        <dbReference type="ARBA" id="ARBA00022801"/>
    </source>
</evidence>
<dbReference type="EC" id="3.2.1.141" evidence="4 13"/>
<evidence type="ECO:0000256" key="12">
    <source>
        <dbReference type="ARBA" id="ARBA00034013"/>
    </source>
</evidence>
<dbReference type="InterPro" id="IPR044901">
    <property type="entry name" value="Trehalose_TreZ_E-set_sf"/>
</dbReference>
<sequence>MKIGTDYLGDGVCTFTVWGPNLATVSLEIISPQRRLLPMQQLGEYWQFTGRDIAPGTQYLYLLNNSESRPDPASHFQPLDVHGPSQVINHSFGWSDHSWSGIPLETMIIYELHVGTFTPEGTFRSIIPRLPDLRELGINAIELMPVAQFPGERNWGYDGVYPFAVHNSYGSPDQLKQLVDACHQEGIAVILDVVYNHFGPEGNYTSRFAPYLTETYRTPWGSAINFDHAHSYNVRQFFIQNAIYWLTEFHIDALRLDAIHAIYDLGAKHFLAELAENVAVLSAQQGRKLYLIAESDLNDPRIIRPPELGGYGIDAQWSDDFHHSLYSLLTGDRTGYYQDFGLCEHLVKAYKDTFVYDWQYSHYRQRYHGNNTSDRPPSQFIVYSQNHDQIGNRVLGERLSQLVNFDSLKLAAGIVLLSPYIPLLFMGEEYGEQSPFIYFVSHSDPHLIQAVKQGRKQEFSGFSAQGEPPPPESTNTFNLCKLNWEKRQAGQHQVLLSFYQNLIQIRRENLSLLQSSRENLEIGFYEDKKLILWCKCRENNQIFCAMNFQNYQVRFNHNFASNNWVKVLDSAATKWLGRGSQLPDKVKLQQQLTLPQQSFVVYQKSTPTDKE</sequence>
<dbReference type="InterPro" id="IPR014756">
    <property type="entry name" value="Ig_E-set"/>
</dbReference>
<dbReference type="InterPro" id="IPR017853">
    <property type="entry name" value="GH"/>
</dbReference>
<comment type="pathway">
    <text evidence="2 14">Glycan biosynthesis; trehalose biosynthesis.</text>
</comment>
<evidence type="ECO:0000256" key="6">
    <source>
        <dbReference type="ARBA" id="ARBA00022490"/>
    </source>
</evidence>
<evidence type="ECO:0000256" key="10">
    <source>
        <dbReference type="ARBA" id="ARBA00032057"/>
    </source>
</evidence>
<protein>
    <recommendedName>
        <fullName evidence="5 13">Malto-oligosyltrehalose trehalohydrolase</fullName>
        <shortName evidence="14">MTHase</shortName>
        <ecNumber evidence="4 13">3.2.1.141</ecNumber>
    </recommendedName>
    <alternativeName>
        <fullName evidence="11 14">4-alpha-D-((1-&gt;4)-alpha-D-glucano)trehalose trehalohydrolase</fullName>
    </alternativeName>
    <alternativeName>
        <fullName evidence="10 14">Maltooligosyl trehalose trehalohydrolase</fullName>
    </alternativeName>
</protein>
<dbReference type="EMBL" id="JAQMUH010000180">
    <property type="protein sequence ID" value="MDB9541072.1"/>
    <property type="molecule type" value="Genomic_DNA"/>
</dbReference>
<dbReference type="Gene3D" id="1.10.10.760">
    <property type="entry name" value="E-set domains of sugar-utilizing enzymes"/>
    <property type="match status" value="1"/>
</dbReference>
<comment type="catalytic activity">
    <reaction evidence="12 14">
        <text>hydrolysis of (1-&gt;4)-alpha-D-glucosidic linkage in 4-alpha-D-[(1-&gt;4)-alpha-D-glucanosyl]n trehalose to yield trehalose and (1-&gt;4)-alpha-D-glucan.</text>
        <dbReference type="EC" id="3.2.1.141"/>
    </reaction>
</comment>
<dbReference type="Gene3D" id="3.20.20.80">
    <property type="entry name" value="Glycosidases"/>
    <property type="match status" value="1"/>
</dbReference>
<evidence type="ECO:0000313" key="16">
    <source>
        <dbReference type="EMBL" id="MDB9541072.1"/>
    </source>
</evidence>
<evidence type="ECO:0000259" key="15">
    <source>
        <dbReference type="SMART" id="SM00642"/>
    </source>
</evidence>
<comment type="caution">
    <text evidence="16">The sequence shown here is derived from an EMBL/GenBank/DDBJ whole genome shotgun (WGS) entry which is preliminary data.</text>
</comment>
<dbReference type="CDD" id="cd02853">
    <property type="entry name" value="E_set_MTHase_like_N"/>
    <property type="match status" value="1"/>
</dbReference>
<name>A0ABT5AWK2_9CYAN</name>
<dbReference type="PANTHER" id="PTHR43651:SF11">
    <property type="entry name" value="MALTO-OLIGOSYLTREHALOSE TREHALOHYDROLASE"/>
    <property type="match status" value="1"/>
</dbReference>
<dbReference type="Gene3D" id="2.60.40.10">
    <property type="entry name" value="Immunoglobulins"/>
    <property type="match status" value="1"/>
</dbReference>
<proteinExistence type="inferred from homology"/>
<keyword evidence="8" id="KW-0119">Carbohydrate metabolism</keyword>
<evidence type="ECO:0000256" key="5">
    <source>
        <dbReference type="ARBA" id="ARBA00015938"/>
    </source>
</evidence>
<evidence type="ECO:0000313" key="17">
    <source>
        <dbReference type="Proteomes" id="UP001212499"/>
    </source>
</evidence>
<dbReference type="InterPro" id="IPR013783">
    <property type="entry name" value="Ig-like_fold"/>
</dbReference>
<evidence type="ECO:0000256" key="8">
    <source>
        <dbReference type="ARBA" id="ARBA00023277"/>
    </source>
</evidence>
<dbReference type="NCBIfam" id="TIGR02402">
    <property type="entry name" value="trehalose_TreZ"/>
    <property type="match status" value="1"/>
</dbReference>
<dbReference type="Pfam" id="PF00128">
    <property type="entry name" value="Alpha-amylase"/>
    <property type="match status" value="1"/>
</dbReference>
<comment type="subcellular location">
    <subcellularLocation>
        <location evidence="1">Cytoplasm</location>
    </subcellularLocation>
</comment>
<dbReference type="PIRSF" id="PIRSF006337">
    <property type="entry name" value="Trehalose_TreZ"/>
    <property type="match status" value="1"/>
</dbReference>
<keyword evidence="17" id="KW-1185">Reference proteome</keyword>
<feature type="domain" description="Glycosyl hydrolase family 13 catalytic" evidence="15">
    <location>
        <begin position="86"/>
        <end position="455"/>
    </location>
</feature>
<keyword evidence="9 14" id="KW-0326">Glycosidase</keyword>
<evidence type="ECO:0000256" key="2">
    <source>
        <dbReference type="ARBA" id="ARBA00005199"/>
    </source>
</evidence>
<dbReference type="SUPFAM" id="SSF51445">
    <property type="entry name" value="(Trans)glycosidases"/>
    <property type="match status" value="1"/>
</dbReference>
<evidence type="ECO:0000256" key="1">
    <source>
        <dbReference type="ARBA" id="ARBA00004496"/>
    </source>
</evidence>
<dbReference type="PANTHER" id="PTHR43651">
    <property type="entry name" value="1,4-ALPHA-GLUCAN-BRANCHING ENZYME"/>
    <property type="match status" value="1"/>
</dbReference>
<keyword evidence="7 14" id="KW-0378">Hydrolase</keyword>
<dbReference type="InterPro" id="IPR012768">
    <property type="entry name" value="Trehalose_TreZ"/>
</dbReference>
<evidence type="ECO:0000256" key="3">
    <source>
        <dbReference type="ARBA" id="ARBA00008061"/>
    </source>
</evidence>
<evidence type="ECO:0000256" key="14">
    <source>
        <dbReference type="PIRNR" id="PIRNR006337"/>
    </source>
</evidence>
<dbReference type="CDD" id="cd11325">
    <property type="entry name" value="AmyAc_GTHase"/>
    <property type="match status" value="1"/>
</dbReference>
<dbReference type="InterPro" id="IPR006047">
    <property type="entry name" value="GH13_cat_dom"/>
</dbReference>
<evidence type="ECO:0000256" key="4">
    <source>
        <dbReference type="ARBA" id="ARBA00012268"/>
    </source>
</evidence>
<keyword evidence="6" id="KW-0963">Cytoplasm</keyword>
<comment type="similarity">
    <text evidence="3 14">Belongs to the glycosyl hydrolase 13 family.</text>
</comment>
<organism evidence="16 17">
    <name type="scientific">Anabaenopsis arnoldii</name>
    <dbReference type="NCBI Taxonomy" id="2152938"/>
    <lineage>
        <taxon>Bacteria</taxon>
        <taxon>Bacillati</taxon>
        <taxon>Cyanobacteriota</taxon>
        <taxon>Cyanophyceae</taxon>
        <taxon>Nostocales</taxon>
        <taxon>Nodulariaceae</taxon>
        <taxon>Anabaenopsis</taxon>
    </lineage>
</organism>
<gene>
    <name evidence="16" type="primary">treZ</name>
    <name evidence="16" type="ORF">PN457_15640</name>
</gene>
<evidence type="ECO:0000256" key="9">
    <source>
        <dbReference type="ARBA" id="ARBA00023295"/>
    </source>
</evidence>
<dbReference type="Proteomes" id="UP001212499">
    <property type="component" value="Unassembled WGS sequence"/>
</dbReference>
<dbReference type="SUPFAM" id="SSF81296">
    <property type="entry name" value="E set domains"/>
    <property type="match status" value="1"/>
</dbReference>
<dbReference type="SMART" id="SM00642">
    <property type="entry name" value="Aamy"/>
    <property type="match status" value="1"/>
</dbReference>